<dbReference type="PANTHER" id="PTHR46797">
    <property type="entry name" value="HTH-TYPE TRANSCRIPTIONAL REGULATOR"/>
    <property type="match status" value="1"/>
</dbReference>
<dbReference type="PROSITE" id="PS50943">
    <property type="entry name" value="HTH_CROC1"/>
    <property type="match status" value="1"/>
</dbReference>
<dbReference type="GO" id="GO:0005829">
    <property type="term" value="C:cytosol"/>
    <property type="evidence" value="ECO:0007669"/>
    <property type="project" value="TreeGrafter"/>
</dbReference>
<dbReference type="SMART" id="SM00530">
    <property type="entry name" value="HTH_XRE"/>
    <property type="match status" value="1"/>
</dbReference>
<dbReference type="GO" id="GO:0003700">
    <property type="term" value="F:DNA-binding transcription factor activity"/>
    <property type="evidence" value="ECO:0007669"/>
    <property type="project" value="TreeGrafter"/>
</dbReference>
<evidence type="ECO:0000313" key="5">
    <source>
        <dbReference type="Proteomes" id="UP000481643"/>
    </source>
</evidence>
<accession>A0A6L3YWY9</accession>
<dbReference type="EMBL" id="WBVX01000002">
    <property type="protein sequence ID" value="KAB2689703.1"/>
    <property type="molecule type" value="Genomic_DNA"/>
</dbReference>
<gene>
    <name evidence="4" type="ORF">F9L08_03320</name>
</gene>
<reference evidence="4 5" key="1">
    <citation type="submission" date="2019-09" db="EMBL/GenBank/DDBJ databases">
        <title>Taxonomic organization of the family Brucellaceae based on a phylogenomic approach.</title>
        <authorList>
            <person name="Leclercq S."/>
            <person name="Cloeckaert A."/>
            <person name="Zygmunt M.S."/>
        </authorList>
    </citation>
    <scope>NUCLEOTIDE SEQUENCE [LARGE SCALE GENOMIC DNA]</scope>
    <source>
        <strain evidence="4 5">WS1830</strain>
    </source>
</reference>
<proteinExistence type="predicted"/>
<evidence type="ECO:0000259" key="3">
    <source>
        <dbReference type="PROSITE" id="PS50943"/>
    </source>
</evidence>
<sequence length="107" mass="11308">MDSPQGHGQTGPRSHCPRPSEKSGGNVMRVDELNSKIGSRIRAFRILRGLSADDLAEVIGVKKNSITRIEAGRLSITAAQLVLIAQKLSTTSSVLTGEQPATEGGEV</sequence>
<feature type="region of interest" description="Disordered" evidence="2">
    <location>
        <begin position="1"/>
        <end position="31"/>
    </location>
</feature>
<dbReference type="CDD" id="cd00093">
    <property type="entry name" value="HTH_XRE"/>
    <property type="match status" value="1"/>
</dbReference>
<dbReference type="InterPro" id="IPR001387">
    <property type="entry name" value="Cro/C1-type_HTH"/>
</dbReference>
<dbReference type="GO" id="GO:0003677">
    <property type="term" value="F:DNA binding"/>
    <property type="evidence" value="ECO:0007669"/>
    <property type="project" value="UniProtKB-KW"/>
</dbReference>
<protein>
    <submittedName>
        <fullName evidence="4">Helix-turn-helix transcriptional regulator</fullName>
    </submittedName>
</protein>
<name>A0A6L3YWY9_9HYPH</name>
<organism evidence="4 5">
    <name type="scientific">Brucella tritici</name>
    <dbReference type="NCBI Taxonomy" id="94626"/>
    <lineage>
        <taxon>Bacteria</taxon>
        <taxon>Pseudomonadati</taxon>
        <taxon>Pseudomonadota</taxon>
        <taxon>Alphaproteobacteria</taxon>
        <taxon>Hyphomicrobiales</taxon>
        <taxon>Brucellaceae</taxon>
        <taxon>Brucella/Ochrobactrum group</taxon>
        <taxon>Brucella</taxon>
    </lineage>
</organism>
<dbReference type="Proteomes" id="UP000481643">
    <property type="component" value="Unassembled WGS sequence"/>
</dbReference>
<dbReference type="Gene3D" id="1.10.260.40">
    <property type="entry name" value="lambda repressor-like DNA-binding domains"/>
    <property type="match status" value="1"/>
</dbReference>
<evidence type="ECO:0000313" key="4">
    <source>
        <dbReference type="EMBL" id="KAB2689703.1"/>
    </source>
</evidence>
<comment type="caution">
    <text evidence="4">The sequence shown here is derived from an EMBL/GenBank/DDBJ whole genome shotgun (WGS) entry which is preliminary data.</text>
</comment>
<dbReference type="InterPro" id="IPR050807">
    <property type="entry name" value="TransReg_Diox_bact_type"/>
</dbReference>
<dbReference type="InterPro" id="IPR010982">
    <property type="entry name" value="Lambda_DNA-bd_dom_sf"/>
</dbReference>
<dbReference type="PANTHER" id="PTHR46797:SF1">
    <property type="entry name" value="METHYLPHOSPHONATE SYNTHASE"/>
    <property type="match status" value="1"/>
</dbReference>
<dbReference type="AlphaFoldDB" id="A0A6L3YWY9"/>
<evidence type="ECO:0000256" key="1">
    <source>
        <dbReference type="ARBA" id="ARBA00023125"/>
    </source>
</evidence>
<dbReference type="SUPFAM" id="SSF47413">
    <property type="entry name" value="lambda repressor-like DNA-binding domains"/>
    <property type="match status" value="1"/>
</dbReference>
<evidence type="ECO:0000256" key="2">
    <source>
        <dbReference type="SAM" id="MobiDB-lite"/>
    </source>
</evidence>
<feature type="domain" description="HTH cro/C1-type" evidence="3">
    <location>
        <begin position="41"/>
        <end position="95"/>
    </location>
</feature>
<keyword evidence="1" id="KW-0238">DNA-binding</keyword>
<dbReference type="Pfam" id="PF01381">
    <property type="entry name" value="HTH_3"/>
    <property type="match status" value="1"/>
</dbReference>